<proteinExistence type="predicted"/>
<dbReference type="RefSeq" id="XP_056507059.1">
    <property type="nucleotide sequence ID" value="XM_056660561.1"/>
</dbReference>
<organism evidence="1 2">
    <name type="scientific">Penicillium alfredii</name>
    <dbReference type="NCBI Taxonomy" id="1506179"/>
    <lineage>
        <taxon>Eukaryota</taxon>
        <taxon>Fungi</taxon>
        <taxon>Dikarya</taxon>
        <taxon>Ascomycota</taxon>
        <taxon>Pezizomycotina</taxon>
        <taxon>Eurotiomycetes</taxon>
        <taxon>Eurotiomycetidae</taxon>
        <taxon>Eurotiales</taxon>
        <taxon>Aspergillaceae</taxon>
        <taxon>Penicillium</taxon>
    </lineage>
</organism>
<dbReference type="Proteomes" id="UP001141434">
    <property type="component" value="Unassembled WGS sequence"/>
</dbReference>
<dbReference type="AlphaFoldDB" id="A0A9W9EHE5"/>
<reference evidence="1" key="2">
    <citation type="journal article" date="2023" name="IMA Fungus">
        <title>Comparative genomic study of the Penicillium genus elucidates a diverse pangenome and 15 lateral gene transfer events.</title>
        <authorList>
            <person name="Petersen C."/>
            <person name="Sorensen T."/>
            <person name="Nielsen M.R."/>
            <person name="Sondergaard T.E."/>
            <person name="Sorensen J.L."/>
            <person name="Fitzpatrick D.A."/>
            <person name="Frisvad J.C."/>
            <person name="Nielsen K.L."/>
        </authorList>
    </citation>
    <scope>NUCLEOTIDE SEQUENCE</scope>
    <source>
        <strain evidence="1">IBT 34128</strain>
    </source>
</reference>
<keyword evidence="2" id="KW-1185">Reference proteome</keyword>
<evidence type="ECO:0000313" key="2">
    <source>
        <dbReference type="Proteomes" id="UP001141434"/>
    </source>
</evidence>
<dbReference type="EMBL" id="JAPMSZ010000012">
    <property type="protein sequence ID" value="KAJ5081772.1"/>
    <property type="molecule type" value="Genomic_DNA"/>
</dbReference>
<evidence type="ECO:0000313" key="1">
    <source>
        <dbReference type="EMBL" id="KAJ5081772.1"/>
    </source>
</evidence>
<protein>
    <submittedName>
        <fullName evidence="1">Uncharacterized protein</fullName>
    </submittedName>
</protein>
<sequence length="147" mass="16219">MEGAVGWENGFLNRPNSTHKLNPTDVPAVCNNQVDIATQPENMNFTSLALYHINIGNCNMTDVLQSCCKQPVKLLHEPTPCQAECNCTSIDGVMRSRMCLKKAGVPFVWANNYTSEHDDAAVVHVPQYKSVFGVLVISVLVLSSMFF</sequence>
<reference evidence="1" key="1">
    <citation type="submission" date="2022-11" db="EMBL/GenBank/DDBJ databases">
        <authorList>
            <person name="Petersen C."/>
        </authorList>
    </citation>
    <scope>NUCLEOTIDE SEQUENCE</scope>
    <source>
        <strain evidence="1">IBT 34128</strain>
    </source>
</reference>
<accession>A0A9W9EHE5</accession>
<name>A0A9W9EHE5_9EURO</name>
<comment type="caution">
    <text evidence="1">The sequence shown here is derived from an EMBL/GenBank/DDBJ whole genome shotgun (WGS) entry which is preliminary data.</text>
</comment>
<dbReference type="GeneID" id="81399730"/>
<gene>
    <name evidence="1" type="ORF">NUU61_010036</name>
</gene>